<dbReference type="EMBL" id="JBJQOH010000008">
    <property type="protein sequence ID" value="KAL3675376.1"/>
    <property type="molecule type" value="Genomic_DNA"/>
</dbReference>
<protein>
    <submittedName>
        <fullName evidence="3">Uncharacterized protein</fullName>
    </submittedName>
</protein>
<keyword evidence="1" id="KW-0175">Coiled coil</keyword>
<keyword evidence="4" id="KW-1185">Reference proteome</keyword>
<dbReference type="AlphaFoldDB" id="A0ABD3G9W6"/>
<feature type="coiled-coil region" evidence="1">
    <location>
        <begin position="351"/>
        <end position="385"/>
    </location>
</feature>
<feature type="region of interest" description="Disordered" evidence="2">
    <location>
        <begin position="23"/>
        <end position="75"/>
    </location>
</feature>
<reference evidence="3 4" key="1">
    <citation type="submission" date="2024-09" db="EMBL/GenBank/DDBJ databases">
        <title>Chromosome-scale assembly of Riccia sorocarpa.</title>
        <authorList>
            <person name="Paukszto L."/>
        </authorList>
    </citation>
    <scope>NUCLEOTIDE SEQUENCE [LARGE SCALE GENOMIC DNA]</scope>
    <source>
        <strain evidence="3">LP-2024</strain>
        <tissue evidence="3">Aerial parts of the thallus</tissue>
    </source>
</reference>
<dbReference type="Proteomes" id="UP001633002">
    <property type="component" value="Unassembled WGS sequence"/>
</dbReference>
<evidence type="ECO:0000256" key="2">
    <source>
        <dbReference type="SAM" id="MobiDB-lite"/>
    </source>
</evidence>
<organism evidence="3 4">
    <name type="scientific">Riccia sorocarpa</name>
    <dbReference type="NCBI Taxonomy" id="122646"/>
    <lineage>
        <taxon>Eukaryota</taxon>
        <taxon>Viridiplantae</taxon>
        <taxon>Streptophyta</taxon>
        <taxon>Embryophyta</taxon>
        <taxon>Marchantiophyta</taxon>
        <taxon>Marchantiopsida</taxon>
        <taxon>Marchantiidae</taxon>
        <taxon>Marchantiales</taxon>
        <taxon>Ricciaceae</taxon>
        <taxon>Riccia</taxon>
    </lineage>
</organism>
<gene>
    <name evidence="3" type="ORF">R1sor_025324</name>
</gene>
<proteinExistence type="predicted"/>
<evidence type="ECO:0000256" key="1">
    <source>
        <dbReference type="SAM" id="Coils"/>
    </source>
</evidence>
<sequence length="398" mass="43927">MADSLDKSDDLDDAYEVVDHLVKSFAADPSPRASTGRGRGPEASREGTSQRAARGKRPAVETGGRKESKALKAIGGSKRPSKAVVVSLASSSEDDEVGDRTALVAFEPRLSKFDGALTDYRVPAGCGKALLDLRHVPAGSNLAFRGVVSFNQLVMMGTDVYRFLDLSELKSNKILKIKQELFTGDSSKVGFCVMDLSPEGLRKVMNFPCQEECTQAGRPCGDVLDRRVKLIIWQALRAVGKPSTTYCNYQIICMAMAHVDPQLPSLRPDWYRWASKEIINSLSHFKSDRQSISKFRDGWTAVVDIMKHSFLKTSGASMTSAGPLLIEQRTVAFDDIQAEWDAEKGKLVLQQETLKSQLKEANQKIAEAEAATEQLRADAESMKTEFAKEKLEWEARNQ</sequence>
<accession>A0ABD3G9W6</accession>
<evidence type="ECO:0000313" key="3">
    <source>
        <dbReference type="EMBL" id="KAL3675376.1"/>
    </source>
</evidence>
<name>A0ABD3G9W6_9MARC</name>
<evidence type="ECO:0000313" key="4">
    <source>
        <dbReference type="Proteomes" id="UP001633002"/>
    </source>
</evidence>
<comment type="caution">
    <text evidence="3">The sequence shown here is derived from an EMBL/GenBank/DDBJ whole genome shotgun (WGS) entry which is preliminary data.</text>
</comment>